<feature type="compositionally biased region" description="Polar residues" evidence="3">
    <location>
        <begin position="272"/>
        <end position="289"/>
    </location>
</feature>
<dbReference type="PANTHER" id="PTHR11839:SF18">
    <property type="entry name" value="NUDIX HYDROLASE DOMAIN-CONTAINING PROTEIN"/>
    <property type="match status" value="1"/>
</dbReference>
<dbReference type="InterPro" id="IPR015797">
    <property type="entry name" value="NUDIX_hydrolase-like_dom_sf"/>
</dbReference>
<reference evidence="4" key="1">
    <citation type="submission" date="2020-01" db="EMBL/GenBank/DDBJ databases">
        <authorList>
            <consortium name="DOE Joint Genome Institute"/>
            <person name="Haridas S."/>
            <person name="Albert R."/>
            <person name="Binder M."/>
            <person name="Bloem J."/>
            <person name="Labutti K."/>
            <person name="Salamov A."/>
            <person name="Andreopoulos B."/>
            <person name="Baker S.E."/>
            <person name="Barry K."/>
            <person name="Bills G."/>
            <person name="Bluhm B.H."/>
            <person name="Cannon C."/>
            <person name="Castanera R."/>
            <person name="Culley D.E."/>
            <person name="Daum C."/>
            <person name="Ezra D."/>
            <person name="Gonzalez J.B."/>
            <person name="Henrissat B."/>
            <person name="Kuo A."/>
            <person name="Liang C."/>
            <person name="Lipzen A."/>
            <person name="Lutzoni F."/>
            <person name="Magnuson J."/>
            <person name="Mondo S."/>
            <person name="Nolan M."/>
            <person name="Ohm R."/>
            <person name="Pangilinan J."/>
            <person name="Park H.-J."/>
            <person name="Ramirez L."/>
            <person name="Alfaro M."/>
            <person name="Sun H."/>
            <person name="Tritt A."/>
            <person name="Yoshinaga Y."/>
            <person name="Zwiers L.-H."/>
            <person name="Turgeon B.G."/>
            <person name="Goodwin S.B."/>
            <person name="Spatafora J.W."/>
            <person name="Crous P.W."/>
            <person name="Grigoriev I.V."/>
        </authorList>
    </citation>
    <scope>NUCLEOTIDE SEQUENCE</scope>
    <source>
        <strain evidence="4">IPT5</strain>
    </source>
</reference>
<feature type="region of interest" description="Disordered" evidence="3">
    <location>
        <begin position="366"/>
        <end position="390"/>
    </location>
</feature>
<proteinExistence type="predicted"/>
<dbReference type="OrthoDB" id="10249920at2759"/>
<protein>
    <submittedName>
        <fullName evidence="4">Uncharacterized protein</fullName>
    </submittedName>
</protein>
<comment type="cofactor">
    <cofactor evidence="1">
        <name>Mg(2+)</name>
        <dbReference type="ChEBI" id="CHEBI:18420"/>
    </cofactor>
</comment>
<sequence length="390" mass="44184">MFAVVHDEVPSSFTRKPTLALQEFNGEDLTPSVQVYLPHNLRPREFLRLFTSSTSTFKPAFTFPALQNWFSKLNQNLKLQDHEDHPFHKHPYRLREIEIQAVDWFWRNKPGKEDKLGFMKIQAKIETDPYLHDGEESERADWLPGAVFLRGGSVAMLIILQPEDAKGDQEKYVILTIQPRIAAGSLAFTEIPAGMLDGNTFQGTAATEIEEEAGLKVKESDLINLTELALEDIPVSPWKTEESTTQTDSHSTVEEEEKDDDDDDDDKDSEDQSFTTTTSAKPATESTENGIYPSPGACDEFIPLFLCQKRLTRKHVGWLKGKATGLRDEGENITLRLVPLDKAWRYVGRDAKALAALTLYENLKKEGRIDDMPQEVEDEPDELRESNSDN</sequence>
<dbReference type="AlphaFoldDB" id="A0A6A7BBB2"/>
<evidence type="ECO:0000256" key="1">
    <source>
        <dbReference type="ARBA" id="ARBA00001946"/>
    </source>
</evidence>
<dbReference type="CDD" id="cd03424">
    <property type="entry name" value="NUDIX_ADPRase_Nudt5_UGPPase_Nudt14"/>
    <property type="match status" value="1"/>
</dbReference>
<dbReference type="Proteomes" id="UP000799423">
    <property type="component" value="Unassembled WGS sequence"/>
</dbReference>
<dbReference type="GO" id="GO:0006753">
    <property type="term" value="P:nucleoside phosphate metabolic process"/>
    <property type="evidence" value="ECO:0007669"/>
    <property type="project" value="TreeGrafter"/>
</dbReference>
<keyword evidence="5" id="KW-1185">Reference proteome</keyword>
<accession>A0A6A7BBB2</accession>
<organism evidence="4 5">
    <name type="scientific">Plenodomus tracheiphilus IPT5</name>
    <dbReference type="NCBI Taxonomy" id="1408161"/>
    <lineage>
        <taxon>Eukaryota</taxon>
        <taxon>Fungi</taxon>
        <taxon>Dikarya</taxon>
        <taxon>Ascomycota</taxon>
        <taxon>Pezizomycotina</taxon>
        <taxon>Dothideomycetes</taxon>
        <taxon>Pleosporomycetidae</taxon>
        <taxon>Pleosporales</taxon>
        <taxon>Pleosporineae</taxon>
        <taxon>Leptosphaeriaceae</taxon>
        <taxon>Plenodomus</taxon>
    </lineage>
</organism>
<evidence type="ECO:0000256" key="3">
    <source>
        <dbReference type="SAM" id="MobiDB-lite"/>
    </source>
</evidence>
<dbReference type="SUPFAM" id="SSF55811">
    <property type="entry name" value="Nudix"/>
    <property type="match status" value="1"/>
</dbReference>
<dbReference type="Gene3D" id="3.90.79.10">
    <property type="entry name" value="Nucleoside Triphosphate Pyrophosphohydrolase"/>
    <property type="match status" value="2"/>
</dbReference>
<name>A0A6A7BBB2_9PLEO</name>
<gene>
    <name evidence="4" type="ORF">T440DRAFT_497702</name>
</gene>
<dbReference type="GO" id="GO:0080041">
    <property type="term" value="F:ADP-ribose pyrophosphohydrolase activity"/>
    <property type="evidence" value="ECO:0007669"/>
    <property type="project" value="TreeGrafter"/>
</dbReference>
<feature type="compositionally biased region" description="Acidic residues" evidence="3">
    <location>
        <begin position="254"/>
        <end position="271"/>
    </location>
</feature>
<evidence type="ECO:0000313" key="4">
    <source>
        <dbReference type="EMBL" id="KAF2852704.1"/>
    </source>
</evidence>
<evidence type="ECO:0000256" key="2">
    <source>
        <dbReference type="ARBA" id="ARBA00022801"/>
    </source>
</evidence>
<dbReference type="GO" id="GO:0019693">
    <property type="term" value="P:ribose phosphate metabolic process"/>
    <property type="evidence" value="ECO:0007669"/>
    <property type="project" value="TreeGrafter"/>
</dbReference>
<dbReference type="PANTHER" id="PTHR11839">
    <property type="entry name" value="UDP/ADP-SUGAR PYROPHOSPHATASE"/>
    <property type="match status" value="1"/>
</dbReference>
<dbReference type="EMBL" id="MU006298">
    <property type="protein sequence ID" value="KAF2852704.1"/>
    <property type="molecule type" value="Genomic_DNA"/>
</dbReference>
<feature type="compositionally biased region" description="Acidic residues" evidence="3">
    <location>
        <begin position="372"/>
        <end position="382"/>
    </location>
</feature>
<feature type="region of interest" description="Disordered" evidence="3">
    <location>
        <begin position="234"/>
        <end position="292"/>
    </location>
</feature>
<keyword evidence="2" id="KW-0378">Hydrolase</keyword>
<evidence type="ECO:0000313" key="5">
    <source>
        <dbReference type="Proteomes" id="UP000799423"/>
    </source>
</evidence>
<dbReference type="GO" id="GO:0080042">
    <property type="term" value="F:ADP-glucose pyrophosphohydrolase activity"/>
    <property type="evidence" value="ECO:0007669"/>
    <property type="project" value="TreeGrafter"/>
</dbReference>